<name>A0A879R1A9_9CAUD</name>
<accession>A0A879R1A9</accession>
<evidence type="ECO:0000313" key="1">
    <source>
        <dbReference type="EMBL" id="QPX47982.1"/>
    </source>
</evidence>
<sequence length="55" mass="6455">METLLLTCLQAQFLIKRIEMTHLTPREKNDLIWEVKQISRKECKIDAKADGRNAL</sequence>
<keyword evidence="2" id="KW-1185">Reference proteome</keyword>
<evidence type="ECO:0000313" key="2">
    <source>
        <dbReference type="Proteomes" id="UP000664915"/>
    </source>
</evidence>
<protein>
    <submittedName>
        <fullName evidence="1">Uncharacterized protein</fullName>
    </submittedName>
</protein>
<dbReference type="GeneID" id="77946187"/>
<organism evidence="1 2">
    <name type="scientific">Synechococcus phage S-SRM01</name>
    <dbReference type="NCBI Taxonomy" id="2781608"/>
    <lineage>
        <taxon>Viruses</taxon>
        <taxon>Duplodnaviria</taxon>
        <taxon>Heunggongvirae</taxon>
        <taxon>Uroviricota</taxon>
        <taxon>Caudoviricetes</taxon>
        <taxon>Pantevenvirales</taxon>
        <taxon>Kyanoviridae</taxon>
        <taxon>Serangoonvirus</taxon>
        <taxon>Serangoonvirus essarone</taxon>
    </lineage>
</organism>
<reference evidence="1" key="1">
    <citation type="submission" date="2020-09" db="EMBL/GenBank/DDBJ databases">
        <authorList>
            <person name="Zhang D."/>
            <person name="Hatherill J.R."/>
            <person name="Ramirez J.F."/>
            <person name="Edinger B."/>
            <person name="Balarin R."/>
            <person name="Sullivan A."/>
            <person name="Humpal K.M."/>
            <person name="Guseva A."/>
            <person name="Butela K.A."/>
            <person name="Garlena R.A."/>
            <person name="Russell D.A."/>
            <person name="Pope W.H."/>
            <person name="Jacobs-Sera D."/>
            <person name="Hatfull G.F."/>
        </authorList>
    </citation>
    <scope>NUCLEOTIDE SEQUENCE</scope>
</reference>
<dbReference type="KEGG" id="vg:77946187"/>
<dbReference type="EMBL" id="MW015081">
    <property type="protein sequence ID" value="QPX47982.1"/>
    <property type="molecule type" value="Genomic_DNA"/>
</dbReference>
<dbReference type="Proteomes" id="UP000664915">
    <property type="component" value="Segment"/>
</dbReference>
<dbReference type="RefSeq" id="YP_010669992.1">
    <property type="nucleotide sequence ID" value="NC_070963.1"/>
</dbReference>
<proteinExistence type="predicted"/>